<feature type="transmembrane region" description="Helical" evidence="1">
    <location>
        <begin position="416"/>
        <end position="436"/>
    </location>
</feature>
<feature type="transmembrane region" description="Helical" evidence="1">
    <location>
        <begin position="539"/>
        <end position="562"/>
    </location>
</feature>
<dbReference type="InterPro" id="IPR045122">
    <property type="entry name" value="Csc1-like"/>
</dbReference>
<dbReference type="PANTHER" id="PTHR13018">
    <property type="entry name" value="PROBABLE MEMBRANE PROTEIN DUF221-RELATED"/>
    <property type="match status" value="1"/>
</dbReference>
<reference evidence="4" key="1">
    <citation type="journal article" date="2006" name="PLoS Biol.">
        <title>Macronuclear genome sequence of the ciliate Tetrahymena thermophila, a model eukaryote.</title>
        <authorList>
            <person name="Eisen J.A."/>
            <person name="Coyne R.S."/>
            <person name="Wu M."/>
            <person name="Wu D."/>
            <person name="Thiagarajan M."/>
            <person name="Wortman J.R."/>
            <person name="Badger J.H."/>
            <person name="Ren Q."/>
            <person name="Amedeo P."/>
            <person name="Jones K.M."/>
            <person name="Tallon L.J."/>
            <person name="Delcher A.L."/>
            <person name="Salzberg S.L."/>
            <person name="Silva J.C."/>
            <person name="Haas B.J."/>
            <person name="Majoros W.H."/>
            <person name="Farzad M."/>
            <person name="Carlton J.M."/>
            <person name="Smith R.K. Jr."/>
            <person name="Garg J."/>
            <person name="Pearlman R.E."/>
            <person name="Karrer K.M."/>
            <person name="Sun L."/>
            <person name="Manning G."/>
            <person name="Elde N.C."/>
            <person name="Turkewitz A.P."/>
            <person name="Asai D.J."/>
            <person name="Wilkes D.E."/>
            <person name="Wang Y."/>
            <person name="Cai H."/>
            <person name="Collins K."/>
            <person name="Stewart B.A."/>
            <person name="Lee S.R."/>
            <person name="Wilamowska K."/>
            <person name="Weinberg Z."/>
            <person name="Ruzzo W.L."/>
            <person name="Wloga D."/>
            <person name="Gaertig J."/>
            <person name="Frankel J."/>
            <person name="Tsao C.-C."/>
            <person name="Gorovsky M.A."/>
            <person name="Keeling P.J."/>
            <person name="Waller R.F."/>
            <person name="Patron N.J."/>
            <person name="Cherry J.M."/>
            <person name="Stover N.A."/>
            <person name="Krieger C.J."/>
            <person name="del Toro C."/>
            <person name="Ryder H.F."/>
            <person name="Williamson S.C."/>
            <person name="Barbeau R.A."/>
            <person name="Hamilton E.P."/>
            <person name="Orias E."/>
        </authorList>
    </citation>
    <scope>NUCLEOTIDE SEQUENCE [LARGE SCALE GENOMIC DNA]</scope>
    <source>
        <strain evidence="4">SB210</strain>
    </source>
</reference>
<evidence type="ECO:0000313" key="3">
    <source>
        <dbReference type="EMBL" id="EWS75154.1"/>
    </source>
</evidence>
<feature type="transmembrane region" description="Helical" evidence="1">
    <location>
        <begin position="685"/>
        <end position="702"/>
    </location>
</feature>
<dbReference type="GO" id="GO:0005886">
    <property type="term" value="C:plasma membrane"/>
    <property type="evidence" value="ECO:0007669"/>
    <property type="project" value="TreeGrafter"/>
</dbReference>
<dbReference type="AlphaFoldDB" id="W7XKS1"/>
<dbReference type="InParanoid" id="W7XKS1"/>
<feature type="transmembrane region" description="Helical" evidence="1">
    <location>
        <begin position="658"/>
        <end position="673"/>
    </location>
</feature>
<feature type="transmembrane region" description="Helical" evidence="1">
    <location>
        <begin position="108"/>
        <end position="130"/>
    </location>
</feature>
<organism evidence="3 4">
    <name type="scientific">Tetrahymena thermophila (strain SB210)</name>
    <dbReference type="NCBI Taxonomy" id="312017"/>
    <lineage>
        <taxon>Eukaryota</taxon>
        <taxon>Sar</taxon>
        <taxon>Alveolata</taxon>
        <taxon>Ciliophora</taxon>
        <taxon>Intramacronucleata</taxon>
        <taxon>Oligohymenophorea</taxon>
        <taxon>Hymenostomatida</taxon>
        <taxon>Tetrahymenina</taxon>
        <taxon>Tetrahymenidae</taxon>
        <taxon>Tetrahymena</taxon>
    </lineage>
</organism>
<keyword evidence="1" id="KW-0472">Membrane</keyword>
<evidence type="ECO:0000259" key="2">
    <source>
        <dbReference type="Pfam" id="PF14703"/>
    </source>
</evidence>
<keyword evidence="1 3" id="KW-0812">Transmembrane</keyword>
<feature type="transmembrane region" description="Helical" evidence="1">
    <location>
        <begin position="179"/>
        <end position="196"/>
    </location>
</feature>
<keyword evidence="4" id="KW-1185">Reference proteome</keyword>
<dbReference type="GeneID" id="24438437"/>
<protein>
    <submittedName>
        <fullName evidence="3">Transmembrane protein, putative</fullName>
    </submittedName>
</protein>
<dbReference type="EMBL" id="GG662743">
    <property type="protein sequence ID" value="EWS75154.1"/>
    <property type="molecule type" value="Genomic_DNA"/>
</dbReference>
<dbReference type="Proteomes" id="UP000009168">
    <property type="component" value="Unassembled WGS sequence"/>
</dbReference>
<dbReference type="GO" id="GO:0005227">
    <property type="term" value="F:calcium-activated cation channel activity"/>
    <property type="evidence" value="ECO:0007669"/>
    <property type="project" value="InterPro"/>
</dbReference>
<gene>
    <name evidence="3" type="ORF">TTHERM_000322839</name>
</gene>
<dbReference type="OrthoDB" id="292950at2759"/>
<accession>W7XKS1</accession>
<evidence type="ECO:0000313" key="4">
    <source>
        <dbReference type="Proteomes" id="UP000009168"/>
    </source>
</evidence>
<keyword evidence="1" id="KW-1133">Transmembrane helix</keyword>
<dbReference type="KEGG" id="tet:TTHERM_000322839"/>
<feature type="domain" description="CSC1/OSCA1-like cytosolic" evidence="2">
    <location>
        <begin position="216"/>
        <end position="403"/>
    </location>
</feature>
<sequence length="935" mass="107794">MANPIQGNDLNIELQNTLNDEKKLDSNNMMANTQRNNVSQIDSEVKFLDKVPVDISLAEKHGKAKKVAKPVQDCKEFCQCCGYPVDNQEISMFCDNEELSFLGPGIPLYFGFIKASLIFLTITALIYTIYGMILNHLGSYCFVPIKGFTLPPGACFKNLFNEYSLVNRMDDKDAVRHQNWVNLVSVVVLVIALHLYRRQMRAVEDYLDFDLISPSDFTVQLSGLPPNFQEPDIRKLLNDWWDNQSQQTKDSIGQFVIEKVSIAYDVKDYLQKSSEKNKINLQIRKNEYYYKINKKYPPKQPATEELKAKRREIEDQISALEKEVFDGNYNKTTPHAFITFNNRKVMDYVTESQHISFLQRFWLRVKVCFGSEIYEIFNVSREGKTYIINVHRAPEPTDINWENCSASSFQQFSRRLFTWICTLIILCFCFVLIYLINKWQYNVNQDNKRNTNDTFVKAQLILLSLFSSLAIVIINSMLVIILKLLSFIELQPTVTDTNISVSEKLIIGQFCNSALITLVVNFTIDVDSFWGSSGITNDFTLIALSNCVVPPLLNIFNPYYFLRLCKRRQIRNDKNGYYSQGEAHQQFEGGPVEMYIKYAAAIKTLLIIGFYTPLSPYLPMLGMITLFFSYLTDKYVLINRCARPNSLGSDLNKDMIEFAEYFPLSIAIGNLVWMRKLEINDQQSLILQLVAIGISALNFIIPSSKLNKMIFKIEELDDTQRTGDYQKQQYNFANDYDRCNPITKEKAIKSFFQELKQRDAGKAQQLKQQMIYENPENKQYLKSVFPQSQFYQPAQNSNNTSGYVQQNPQMYSQNTGFIPTQLLGIPQGNQYGAVNQYQQPQHDHLPQVANPMLGGVNTQPFNVVGAIPPYSQVNQNYSPHQAYQQQQQQINALTGYQYPNQVPFQNNMFGAQPQQQPGYNYYDNTNMVPHQNRFA</sequence>
<evidence type="ECO:0000256" key="1">
    <source>
        <dbReference type="SAM" id="Phobius"/>
    </source>
</evidence>
<proteinExistence type="predicted"/>
<name>W7XKS1_TETTS</name>
<feature type="transmembrane region" description="Helical" evidence="1">
    <location>
        <begin position="456"/>
        <end position="485"/>
    </location>
</feature>
<dbReference type="InterPro" id="IPR027815">
    <property type="entry name" value="CSC1/OSCA1-like_cyt"/>
</dbReference>
<dbReference type="Pfam" id="PF14703">
    <property type="entry name" value="PHM7_cyt"/>
    <property type="match status" value="1"/>
</dbReference>
<dbReference type="PANTHER" id="PTHR13018:SF83">
    <property type="entry name" value="RRM DOMAIN-CONTAINING PROTEIN"/>
    <property type="match status" value="1"/>
</dbReference>
<dbReference type="RefSeq" id="XP_012652310.1">
    <property type="nucleotide sequence ID" value="XM_012796856.1"/>
</dbReference>